<dbReference type="Pfam" id="PF25564">
    <property type="entry name" value="DUF7933"/>
    <property type="match status" value="1"/>
</dbReference>
<proteinExistence type="predicted"/>
<keyword evidence="2" id="KW-1133">Transmembrane helix</keyword>
<feature type="region of interest" description="Disordered" evidence="1">
    <location>
        <begin position="158"/>
        <end position="188"/>
    </location>
</feature>
<dbReference type="NCBIfam" id="TIGR01167">
    <property type="entry name" value="LPXTG_anchor"/>
    <property type="match status" value="1"/>
</dbReference>
<evidence type="ECO:0000313" key="7">
    <source>
        <dbReference type="Proteomes" id="UP000319804"/>
    </source>
</evidence>
<evidence type="ECO:0000256" key="2">
    <source>
        <dbReference type="SAM" id="Phobius"/>
    </source>
</evidence>
<comment type="caution">
    <text evidence="6">The sequence shown here is derived from an EMBL/GenBank/DDBJ whole genome shotgun (WGS) entry which is preliminary data.</text>
</comment>
<protein>
    <submittedName>
        <fullName evidence="6">LPXTG-motif cell wall-anchored protein</fullName>
    </submittedName>
</protein>
<organism evidence="6 7">
    <name type="scientific">Microbacterium lacticum</name>
    <dbReference type="NCBI Taxonomy" id="33885"/>
    <lineage>
        <taxon>Bacteria</taxon>
        <taxon>Bacillati</taxon>
        <taxon>Actinomycetota</taxon>
        <taxon>Actinomycetes</taxon>
        <taxon>Micrococcales</taxon>
        <taxon>Microbacteriaceae</taxon>
        <taxon>Microbacterium</taxon>
    </lineage>
</organism>
<dbReference type="InterPro" id="IPR048834">
    <property type="entry name" value="SpaA_pre-album"/>
</dbReference>
<keyword evidence="2" id="KW-0472">Membrane</keyword>
<dbReference type="Pfam" id="PF20674">
    <property type="entry name" value="SpaA_3"/>
    <property type="match status" value="1"/>
</dbReference>
<dbReference type="InterPro" id="IPR045826">
    <property type="entry name" value="SpaA_PFL_dom_2"/>
</dbReference>
<feature type="compositionally biased region" description="Polar residues" evidence="1">
    <location>
        <begin position="161"/>
        <end position="174"/>
    </location>
</feature>
<evidence type="ECO:0000259" key="5">
    <source>
        <dbReference type="Pfam" id="PF25564"/>
    </source>
</evidence>
<gene>
    <name evidence="6" type="ORF">FHX68_2943</name>
</gene>
<dbReference type="PROSITE" id="PS51257">
    <property type="entry name" value="PROKAR_LIPOPROTEIN"/>
    <property type="match status" value="1"/>
</dbReference>
<evidence type="ECO:0000259" key="4">
    <source>
        <dbReference type="Pfam" id="PF20674"/>
    </source>
</evidence>
<keyword evidence="7" id="KW-1185">Reference proteome</keyword>
<dbReference type="Proteomes" id="UP000319804">
    <property type="component" value="Unassembled WGS sequence"/>
</dbReference>
<keyword evidence="2" id="KW-0812">Transmembrane</keyword>
<evidence type="ECO:0000259" key="3">
    <source>
        <dbReference type="Pfam" id="PF19403"/>
    </source>
</evidence>
<dbReference type="InterPro" id="IPR057693">
    <property type="entry name" value="DUF7933"/>
</dbReference>
<evidence type="ECO:0000313" key="6">
    <source>
        <dbReference type="EMBL" id="TQM90621.1"/>
    </source>
</evidence>
<feature type="domain" description="SpaA-like prealbumin fold" evidence="3">
    <location>
        <begin position="708"/>
        <end position="811"/>
    </location>
</feature>
<reference evidence="6 7" key="1">
    <citation type="submission" date="2019-06" db="EMBL/GenBank/DDBJ databases">
        <title>Sequencing the genomes of 1000 actinobacteria strains.</title>
        <authorList>
            <person name="Klenk H.-P."/>
        </authorList>
    </citation>
    <scope>NUCLEOTIDE SEQUENCE [LARGE SCALE GENOMIC DNA]</scope>
    <source>
        <strain evidence="6 7">DSM 20427</strain>
    </source>
</reference>
<dbReference type="AlphaFoldDB" id="A0A4Y3UPG8"/>
<sequence>MRCVDGASRWGRKARRGLAAAVAAMAVGCLVGALAVPASASAAMSAATGAATAGVGAVVAPMAAGVVEAPGEVWAEGFENGQGAAPSQLATYTSATGPTYTADSYWRDYANCNGVILNYNIATWVSTGNSAVCTVEISAVARRNAQRMADVLGQVREGAVGSTSARRPTNNSSGDSKKNHAVTEWTTDGGTGTANQVVLRTVGALGATAATNRYYTASIDAVEASCSYQGGANNSRLDLLLSVGGVETSVAPTLIRACTDPRAGYFTSPAPAGAGSNPWDNGGTSVRAGRFVASGSMVLSPAQLAGASLVVRNQITASDGNDFAIDNLRLLDVTPSLDKAFAPAEISTGGVSTLTFTITNTSELAAKTDRSFTDALPAGLVVASKPAVRGTCTSTTGTALSRAATPAGSSIAVLGIDLAAGATSCTVTVAVTSTVAGVYSNGAANVTTILNAPDTATLTVTAPSTITVRKNVMARVAASDQFVLGLRTSTGAADLTTATTTGSATGVQAAATTPYTATPGQTYTIREAMGSRSASALSAYTSAWQCANGTEVLSSGTGATGTVTVPAASVAGAAIVCTFTNSPLTATITVSKQVQDATGANPQPGAGWVLGAAATGATATPAATTQTTTATGSVGWQLAFANASSRAAVVVSEQQKSTHTFVGAQCDVTSITGATRTVGFAAASGGTVPGIAPGDTVTCAFVNRVKVATLTLTLTLSDTVTFGDAAPTAWTLSATGPNGALPGPSGATGSAAATAVPVTSGAAYQLNGAGGPGTYVAASGWACTDQDGAAVTVDAASKVVVSPGSQVACAIAYGTARLTLLKNVVTPSIGFTAASWTLVATPDALSGAALTPQSRVGAEFSSAGNAASTFDVRPGHGYTLSEKLTDANSVIAYRRVALQRLENGAWVDVAAAQITAPAVGQTATYRFVNDRIPAVALPLTGGASTDGFLLAGSALLVLTGALALWQWRRRTRVHGI</sequence>
<evidence type="ECO:0000256" key="1">
    <source>
        <dbReference type="SAM" id="MobiDB-lite"/>
    </source>
</evidence>
<feature type="domain" description="DUF7933" evidence="5">
    <location>
        <begin position="335"/>
        <end position="460"/>
    </location>
</feature>
<feature type="transmembrane region" description="Helical" evidence="2">
    <location>
        <begin position="947"/>
        <end position="965"/>
    </location>
</feature>
<dbReference type="EMBL" id="VFPS01000007">
    <property type="protein sequence ID" value="TQM90621.1"/>
    <property type="molecule type" value="Genomic_DNA"/>
</dbReference>
<feature type="domain" description="SpaA-like prealbumin fold" evidence="3">
    <location>
        <begin position="815"/>
        <end position="883"/>
    </location>
</feature>
<dbReference type="Pfam" id="PF19403">
    <property type="entry name" value="SpaA_2"/>
    <property type="match status" value="2"/>
</dbReference>
<feature type="domain" description="SpaA-like prealbumin fold" evidence="4">
    <location>
        <begin position="465"/>
        <end position="583"/>
    </location>
</feature>
<accession>A0A4Y3UPG8</accession>
<name>A0A4Y3UPG8_9MICO</name>